<dbReference type="PANTHER" id="PTHR47991">
    <property type="entry name" value="OXOGLUTARATE/IRON-DEPENDENT DIOXYGENASE"/>
    <property type="match status" value="1"/>
</dbReference>
<evidence type="ECO:0000313" key="13">
    <source>
        <dbReference type="RefSeq" id="XP_031382717.1"/>
    </source>
</evidence>
<keyword evidence="3 8" id="KW-0479">Metal-binding</keyword>
<evidence type="ECO:0000256" key="8">
    <source>
        <dbReference type="RuleBase" id="RU003682"/>
    </source>
</evidence>
<evidence type="ECO:0000256" key="2">
    <source>
        <dbReference type="ARBA" id="ARBA00008056"/>
    </source>
</evidence>
<dbReference type="GO" id="GO:0002229">
    <property type="term" value="P:defense response to oomycetes"/>
    <property type="evidence" value="ECO:0007669"/>
    <property type="project" value="UniProtKB-ARBA"/>
</dbReference>
<keyword evidence="12" id="KW-1185">Reference proteome</keyword>
<protein>
    <submittedName>
        <fullName evidence="13">Protein DMR6-LIKE OXYGENASE 2-like</fullName>
    </submittedName>
</protein>
<evidence type="ECO:0000313" key="11">
    <source>
        <dbReference type="Proteomes" id="UP000197138"/>
    </source>
</evidence>
<dbReference type="InterPro" id="IPR005123">
    <property type="entry name" value="Oxoglu/Fe-dep_dioxygenase_dom"/>
</dbReference>
<evidence type="ECO:0000313" key="10">
    <source>
        <dbReference type="EMBL" id="OWM72241.1"/>
    </source>
</evidence>
<dbReference type="Pfam" id="PF03171">
    <property type="entry name" value="2OG-FeII_Oxy"/>
    <property type="match status" value="1"/>
</dbReference>
<dbReference type="GeneID" id="116196911"/>
<feature type="domain" description="Fe2OG dioxygenase" evidence="9">
    <location>
        <begin position="197"/>
        <end position="296"/>
    </location>
</feature>
<dbReference type="Proteomes" id="UP000515151">
    <property type="component" value="Chromosome 1"/>
</dbReference>
<dbReference type="EMBL" id="MTKT01004293">
    <property type="protein sequence ID" value="OWM72241.1"/>
    <property type="molecule type" value="Genomic_DNA"/>
</dbReference>
<proteinExistence type="inferred from homology"/>
<evidence type="ECO:0000256" key="4">
    <source>
        <dbReference type="ARBA" id="ARBA00022964"/>
    </source>
</evidence>
<evidence type="ECO:0000256" key="1">
    <source>
        <dbReference type="ARBA" id="ARBA00001961"/>
    </source>
</evidence>
<evidence type="ECO:0000313" key="12">
    <source>
        <dbReference type="Proteomes" id="UP000515151"/>
    </source>
</evidence>
<dbReference type="InterPro" id="IPR050295">
    <property type="entry name" value="Plant_2OG-oxidoreductases"/>
</dbReference>
<evidence type="ECO:0000256" key="6">
    <source>
        <dbReference type="ARBA" id="ARBA00023004"/>
    </source>
</evidence>
<dbReference type="Gene3D" id="2.60.120.330">
    <property type="entry name" value="B-lactam Antibiotic, Isopenicillin N Synthase, Chain"/>
    <property type="match status" value="1"/>
</dbReference>
<evidence type="ECO:0000256" key="7">
    <source>
        <dbReference type="ARBA" id="ARBA00052233"/>
    </source>
</evidence>
<comment type="catalytic activity">
    <reaction evidence="7">
        <text>salicylate + NADH + O2 + H(+) = 2,3-dihydroxybenzoate + NAD(+) + H2O</text>
        <dbReference type="Rhea" id="RHEA:51792"/>
        <dbReference type="ChEBI" id="CHEBI:15377"/>
        <dbReference type="ChEBI" id="CHEBI:15378"/>
        <dbReference type="ChEBI" id="CHEBI:15379"/>
        <dbReference type="ChEBI" id="CHEBI:30762"/>
        <dbReference type="ChEBI" id="CHEBI:36654"/>
        <dbReference type="ChEBI" id="CHEBI:57540"/>
        <dbReference type="ChEBI" id="CHEBI:57945"/>
    </reaction>
</comment>
<accession>A0A218WJ17</accession>
<dbReference type="InterPro" id="IPR044861">
    <property type="entry name" value="IPNS-like_FE2OG_OXY"/>
</dbReference>
<reference evidence="11" key="1">
    <citation type="journal article" date="2017" name="Plant J.">
        <title>The pomegranate (Punica granatum L.) genome and the genomics of punicalagin biosynthesis.</title>
        <authorList>
            <person name="Qin G."/>
            <person name="Xu C."/>
            <person name="Ming R."/>
            <person name="Tang H."/>
            <person name="Guyot R."/>
            <person name="Kramer E.M."/>
            <person name="Hu Y."/>
            <person name="Yi X."/>
            <person name="Qi Y."/>
            <person name="Xu X."/>
            <person name="Gao Z."/>
            <person name="Pan H."/>
            <person name="Jian J."/>
            <person name="Tian Y."/>
            <person name="Yue Z."/>
            <person name="Xu Y."/>
        </authorList>
    </citation>
    <scope>NUCLEOTIDE SEQUENCE [LARGE SCALE GENOMIC DNA]</scope>
    <source>
        <strain evidence="11">cv. Dabenzi</strain>
    </source>
</reference>
<evidence type="ECO:0000256" key="5">
    <source>
        <dbReference type="ARBA" id="ARBA00023002"/>
    </source>
</evidence>
<name>A0A218WJ17_PUNGR</name>
<dbReference type="FunFam" id="2.60.120.330:FF:000007">
    <property type="entry name" value="Protein DMR6-like oxygenase 2"/>
    <property type="match status" value="1"/>
</dbReference>
<gene>
    <name evidence="13" type="primary">LOC116196911</name>
    <name evidence="10" type="ORF">CDL15_Pgr018126</name>
</gene>
<reference evidence="10" key="2">
    <citation type="submission" date="2017-06" db="EMBL/GenBank/DDBJ databases">
        <title>The pomegranate genome and the genomics of punicalagin biosynthesis.</title>
        <authorList>
            <person name="Xu C."/>
        </authorList>
    </citation>
    <scope>NUCLEOTIDE SEQUENCE [LARGE SCALE GENOMIC DNA]</scope>
    <source>
        <tissue evidence="10">Fresh leaf</tissue>
    </source>
</reference>
<dbReference type="OrthoDB" id="288590at2759"/>
<dbReference type="SUPFAM" id="SSF51197">
    <property type="entry name" value="Clavaminate synthase-like"/>
    <property type="match status" value="1"/>
</dbReference>
<sequence>MDVPSKVLLADLASEIDHVPTNYVRPISDRPNLHEVETLAGASIPVIDLQGLHGPDHSQVIQQIGLACEEYGFFQIKNHGIPERMVSRMMAIAREFFRLPESERLKNYSDDPTKTTRLSTSFNVRTEKVSNWRDFLRLHCYPLEQYLEEWPTNPPSFREEVAEYCTSIRALVLRLLEGISESLGLERDYIGNNLGEHGQHMALNYYPPCPQPELTYGLPGHTDPNLITILLQDDVPGLQVLKTGRWVAANPIPNTFIVNIGDQMQVISNDKYKSVLHRAVVNDEKERISVPTFYCPSPNAVIGPARELIDDEHPAVYRSFTYQEYYDRFWNRGLAKECCLDLFRTSA</sequence>
<dbReference type="Proteomes" id="UP000197138">
    <property type="component" value="Unassembled WGS sequence"/>
</dbReference>
<comment type="cofactor">
    <cofactor evidence="1">
        <name>L-ascorbate</name>
        <dbReference type="ChEBI" id="CHEBI:38290"/>
    </cofactor>
</comment>
<dbReference type="RefSeq" id="XP_031382717.1">
    <property type="nucleotide sequence ID" value="XM_031526857.1"/>
</dbReference>
<dbReference type="GO" id="GO:0046872">
    <property type="term" value="F:metal ion binding"/>
    <property type="evidence" value="ECO:0007669"/>
    <property type="project" value="UniProtKB-KW"/>
</dbReference>
<evidence type="ECO:0000256" key="3">
    <source>
        <dbReference type="ARBA" id="ARBA00022723"/>
    </source>
</evidence>
<dbReference type="Pfam" id="PF14226">
    <property type="entry name" value="DIOX_N"/>
    <property type="match status" value="1"/>
</dbReference>
<comment type="similarity">
    <text evidence="2 8">Belongs to the iron/ascorbate-dependent oxidoreductase family.</text>
</comment>
<reference evidence="13" key="4">
    <citation type="submission" date="2025-04" db="UniProtKB">
        <authorList>
            <consortium name="RefSeq"/>
        </authorList>
    </citation>
    <scope>IDENTIFICATION</scope>
    <source>
        <tissue evidence="13">Leaf</tissue>
    </source>
</reference>
<organism evidence="10 11">
    <name type="scientific">Punica granatum</name>
    <name type="common">Pomegranate</name>
    <dbReference type="NCBI Taxonomy" id="22663"/>
    <lineage>
        <taxon>Eukaryota</taxon>
        <taxon>Viridiplantae</taxon>
        <taxon>Streptophyta</taxon>
        <taxon>Embryophyta</taxon>
        <taxon>Tracheophyta</taxon>
        <taxon>Spermatophyta</taxon>
        <taxon>Magnoliopsida</taxon>
        <taxon>eudicotyledons</taxon>
        <taxon>Gunneridae</taxon>
        <taxon>Pentapetalae</taxon>
        <taxon>rosids</taxon>
        <taxon>malvids</taxon>
        <taxon>Myrtales</taxon>
        <taxon>Lythraceae</taxon>
        <taxon>Punica</taxon>
    </lineage>
</organism>
<dbReference type="InterPro" id="IPR027443">
    <property type="entry name" value="IPNS-like_sf"/>
</dbReference>
<evidence type="ECO:0000259" key="9">
    <source>
        <dbReference type="PROSITE" id="PS51471"/>
    </source>
</evidence>
<dbReference type="AlphaFoldDB" id="A0A218WJ17"/>
<keyword evidence="5 8" id="KW-0560">Oxidoreductase</keyword>
<dbReference type="PROSITE" id="PS51471">
    <property type="entry name" value="FE2OG_OXY"/>
    <property type="match status" value="1"/>
</dbReference>
<keyword evidence="6 8" id="KW-0408">Iron</keyword>
<reference evidence="12" key="3">
    <citation type="journal article" date="2020" name="Plant Biotechnol. J.">
        <title>The pomegranate (Punica granatum L.) draft genome dissects genetic divergence between soft- and hard-seeded cultivars.</title>
        <authorList>
            <person name="Luo X."/>
            <person name="Li H."/>
            <person name="Wu Z."/>
            <person name="Yao W."/>
            <person name="Zhao P."/>
            <person name="Cao D."/>
            <person name="Yu H."/>
            <person name="Li K."/>
            <person name="Poudel K."/>
            <person name="Zhao D."/>
            <person name="Zhang F."/>
            <person name="Xia X."/>
            <person name="Chen L."/>
            <person name="Wang Q."/>
            <person name="Jing D."/>
            <person name="Cao S."/>
        </authorList>
    </citation>
    <scope>NUCLEOTIDE SEQUENCE [LARGE SCALE GENOMIC DNA]</scope>
</reference>
<keyword evidence="4" id="KW-0223">Dioxygenase</keyword>
<dbReference type="InterPro" id="IPR026992">
    <property type="entry name" value="DIOX_N"/>
</dbReference>
<dbReference type="GO" id="GO:0051213">
    <property type="term" value="F:dioxygenase activity"/>
    <property type="evidence" value="ECO:0007669"/>
    <property type="project" value="UniProtKB-KW"/>
</dbReference>